<proteinExistence type="predicted"/>
<evidence type="ECO:0000313" key="1">
    <source>
        <dbReference type="Proteomes" id="UP000887565"/>
    </source>
</evidence>
<protein>
    <submittedName>
        <fullName evidence="2">Uncharacterized protein</fullName>
    </submittedName>
</protein>
<dbReference type="Proteomes" id="UP000887565">
    <property type="component" value="Unplaced"/>
</dbReference>
<evidence type="ECO:0000313" key="2">
    <source>
        <dbReference type="WBParaSite" id="nRc.2.0.1.t47447-RA"/>
    </source>
</evidence>
<name>A0A915L9E7_ROMCU</name>
<reference evidence="2" key="1">
    <citation type="submission" date="2022-11" db="UniProtKB">
        <authorList>
            <consortium name="WormBaseParasite"/>
        </authorList>
    </citation>
    <scope>IDENTIFICATION</scope>
</reference>
<sequence length="73" mass="8504">MATVFQEEGPWTFHRGGGETKLIIFHLYAESAETIPEGVRYCRRLIDFNTDAALATFTYHCFHHLKRIISLFK</sequence>
<organism evidence="1 2">
    <name type="scientific">Romanomermis culicivorax</name>
    <name type="common">Nematode worm</name>
    <dbReference type="NCBI Taxonomy" id="13658"/>
    <lineage>
        <taxon>Eukaryota</taxon>
        <taxon>Metazoa</taxon>
        <taxon>Ecdysozoa</taxon>
        <taxon>Nematoda</taxon>
        <taxon>Enoplea</taxon>
        <taxon>Dorylaimia</taxon>
        <taxon>Mermithida</taxon>
        <taxon>Mermithoidea</taxon>
        <taxon>Mermithidae</taxon>
        <taxon>Romanomermis</taxon>
    </lineage>
</organism>
<accession>A0A915L9E7</accession>
<dbReference type="AlphaFoldDB" id="A0A915L9E7"/>
<keyword evidence="1" id="KW-1185">Reference proteome</keyword>
<dbReference type="WBParaSite" id="nRc.2.0.1.t47447-RA">
    <property type="protein sequence ID" value="nRc.2.0.1.t47447-RA"/>
    <property type="gene ID" value="nRc.2.0.1.g47447"/>
</dbReference>